<dbReference type="EMBL" id="OZ075124">
    <property type="protein sequence ID" value="CAL4923573.1"/>
    <property type="molecule type" value="Genomic_DNA"/>
</dbReference>
<dbReference type="PROSITE" id="PS51294">
    <property type="entry name" value="HTH_MYB"/>
    <property type="match status" value="1"/>
</dbReference>
<gene>
    <name evidence="6" type="ORF">URODEC1_LOCUS22388</name>
</gene>
<protein>
    <recommendedName>
        <fullName evidence="5">HTH myb-type domain-containing protein</fullName>
    </recommendedName>
</protein>
<dbReference type="FunFam" id="1.10.10.60:FF:000002">
    <property type="entry name" value="Myb family transcription factor"/>
    <property type="match status" value="1"/>
</dbReference>
<name>A0ABC8XAK2_9POAL</name>
<dbReference type="PANTHER" id="PTHR31314:SF171">
    <property type="entry name" value="HTH MYB-TYPE DOMAIN-CONTAINING PROTEIN"/>
    <property type="match status" value="1"/>
</dbReference>
<keyword evidence="3" id="KW-0804">Transcription</keyword>
<dbReference type="InterPro" id="IPR009057">
    <property type="entry name" value="Homeodomain-like_sf"/>
</dbReference>
<dbReference type="InterPro" id="IPR046955">
    <property type="entry name" value="PHR1-like"/>
</dbReference>
<accession>A0ABC8XAK2</accession>
<evidence type="ECO:0000256" key="1">
    <source>
        <dbReference type="ARBA" id="ARBA00023015"/>
    </source>
</evidence>
<reference evidence="6 7" key="2">
    <citation type="submission" date="2024-10" db="EMBL/GenBank/DDBJ databases">
        <authorList>
            <person name="Ryan C."/>
        </authorList>
    </citation>
    <scope>NUCLEOTIDE SEQUENCE [LARGE SCALE GENOMIC DNA]</scope>
</reference>
<dbReference type="InterPro" id="IPR017930">
    <property type="entry name" value="Myb_dom"/>
</dbReference>
<dbReference type="InterPro" id="IPR001005">
    <property type="entry name" value="SANT/Myb"/>
</dbReference>
<keyword evidence="4" id="KW-0539">Nucleus</keyword>
<dbReference type="Gene3D" id="1.10.10.60">
    <property type="entry name" value="Homeodomain-like"/>
    <property type="match status" value="1"/>
</dbReference>
<dbReference type="AlphaFoldDB" id="A0ABC8XAK2"/>
<keyword evidence="2" id="KW-0238">DNA-binding</keyword>
<dbReference type="Pfam" id="PF00249">
    <property type="entry name" value="Myb_DNA-binding"/>
    <property type="match status" value="1"/>
</dbReference>
<feature type="domain" description="HTH myb-type" evidence="5">
    <location>
        <begin position="20"/>
        <end position="80"/>
    </location>
</feature>
<sequence>MERAMAGRERVEGAVRQYNRSKVPRLRWTPDLHRRFVHAIHRLGGQHKATPKRVLQLMGVRGLTISHVKSHLQMYRNMRTDDMDMQEVETTEKARLQLQLQLQEGLLRSQGIRDGGASFGMRGGLSDHQACVGYHGTRATADDDGQQQLRFRAWRCPNPTAPAVDGGEQSSDAAPNTLCFLERESLYAHNHNATARSADEDSEEENSPSLSLSLDSGCCSSKNNDSGLLSSPFTGSCRGCSGGICLDLSLSLPILHNQS</sequence>
<dbReference type="GO" id="GO:0003677">
    <property type="term" value="F:DNA binding"/>
    <property type="evidence" value="ECO:0007669"/>
    <property type="project" value="UniProtKB-KW"/>
</dbReference>
<dbReference type="SUPFAM" id="SSF46689">
    <property type="entry name" value="Homeodomain-like"/>
    <property type="match status" value="1"/>
</dbReference>
<evidence type="ECO:0000256" key="2">
    <source>
        <dbReference type="ARBA" id="ARBA00023125"/>
    </source>
</evidence>
<keyword evidence="1" id="KW-0805">Transcription regulation</keyword>
<proteinExistence type="predicted"/>
<keyword evidence="7" id="KW-1185">Reference proteome</keyword>
<dbReference type="InterPro" id="IPR006447">
    <property type="entry name" value="Myb_dom_plants"/>
</dbReference>
<organism evidence="6 7">
    <name type="scientific">Urochloa decumbens</name>
    <dbReference type="NCBI Taxonomy" id="240449"/>
    <lineage>
        <taxon>Eukaryota</taxon>
        <taxon>Viridiplantae</taxon>
        <taxon>Streptophyta</taxon>
        <taxon>Embryophyta</taxon>
        <taxon>Tracheophyta</taxon>
        <taxon>Spermatophyta</taxon>
        <taxon>Magnoliopsida</taxon>
        <taxon>Liliopsida</taxon>
        <taxon>Poales</taxon>
        <taxon>Poaceae</taxon>
        <taxon>PACMAD clade</taxon>
        <taxon>Panicoideae</taxon>
        <taxon>Panicodae</taxon>
        <taxon>Paniceae</taxon>
        <taxon>Melinidinae</taxon>
        <taxon>Urochloa</taxon>
    </lineage>
</organism>
<reference evidence="7" key="1">
    <citation type="submission" date="2024-06" db="EMBL/GenBank/DDBJ databases">
        <authorList>
            <person name="Ryan C."/>
        </authorList>
    </citation>
    <scope>NUCLEOTIDE SEQUENCE [LARGE SCALE GENOMIC DNA]</scope>
</reference>
<dbReference type="PANTHER" id="PTHR31314">
    <property type="entry name" value="MYB FAMILY TRANSCRIPTION FACTOR PHL7-LIKE"/>
    <property type="match status" value="1"/>
</dbReference>
<evidence type="ECO:0000256" key="3">
    <source>
        <dbReference type="ARBA" id="ARBA00023163"/>
    </source>
</evidence>
<dbReference type="Proteomes" id="UP001497457">
    <property type="component" value="Chromosome 14rd"/>
</dbReference>
<evidence type="ECO:0000256" key="4">
    <source>
        <dbReference type="ARBA" id="ARBA00023242"/>
    </source>
</evidence>
<evidence type="ECO:0000313" key="6">
    <source>
        <dbReference type="EMBL" id="CAL4923573.1"/>
    </source>
</evidence>
<evidence type="ECO:0000313" key="7">
    <source>
        <dbReference type="Proteomes" id="UP001497457"/>
    </source>
</evidence>
<evidence type="ECO:0000259" key="5">
    <source>
        <dbReference type="PROSITE" id="PS51294"/>
    </source>
</evidence>
<dbReference type="NCBIfam" id="TIGR01557">
    <property type="entry name" value="myb_SHAQKYF"/>
    <property type="match status" value="1"/>
</dbReference>